<evidence type="ECO:0000256" key="7">
    <source>
        <dbReference type="SAM" id="MobiDB-lite"/>
    </source>
</evidence>
<feature type="compositionally biased region" description="Acidic residues" evidence="7">
    <location>
        <begin position="312"/>
        <end position="322"/>
    </location>
</feature>
<dbReference type="GO" id="GO:0000398">
    <property type="term" value="P:mRNA splicing, via spliceosome"/>
    <property type="evidence" value="ECO:0007669"/>
    <property type="project" value="UniProtKB-ARBA"/>
</dbReference>
<dbReference type="GO" id="GO:0005686">
    <property type="term" value="C:U2 snRNP"/>
    <property type="evidence" value="ECO:0007669"/>
    <property type="project" value="UniProtKB-ARBA"/>
</dbReference>
<proteinExistence type="predicted"/>
<dbReference type="InterPro" id="IPR045146">
    <property type="entry name" value="SF3A1"/>
</dbReference>
<keyword evidence="3" id="KW-0747">Spliceosome</keyword>
<evidence type="ECO:0000256" key="5">
    <source>
        <dbReference type="ARBA" id="ARBA00023187"/>
    </source>
</evidence>
<dbReference type="InterPro" id="IPR000061">
    <property type="entry name" value="Surp"/>
</dbReference>
<keyword evidence="10" id="KW-1185">Reference proteome</keyword>
<dbReference type="GO" id="GO:0005681">
    <property type="term" value="C:spliceosomal complex"/>
    <property type="evidence" value="ECO:0007669"/>
    <property type="project" value="UniProtKB-KW"/>
</dbReference>
<keyword evidence="5" id="KW-0508">mRNA splicing</keyword>
<dbReference type="Pfam" id="PF12230">
    <property type="entry name" value="PRP21_like_P"/>
    <property type="match status" value="1"/>
</dbReference>
<evidence type="ECO:0000256" key="4">
    <source>
        <dbReference type="ARBA" id="ARBA00022737"/>
    </source>
</evidence>
<feature type="compositionally biased region" description="Acidic residues" evidence="7">
    <location>
        <begin position="338"/>
        <end position="348"/>
    </location>
</feature>
<feature type="compositionally biased region" description="Basic and acidic residues" evidence="7">
    <location>
        <begin position="468"/>
        <end position="490"/>
    </location>
</feature>
<dbReference type="InterPro" id="IPR022030">
    <property type="entry name" value="SF3A1_dom"/>
</dbReference>
<evidence type="ECO:0000313" key="9">
    <source>
        <dbReference type="EMBL" id="KAL3320198.1"/>
    </source>
</evidence>
<dbReference type="SUPFAM" id="SSF109905">
    <property type="entry name" value="Surp module (SWAP domain)"/>
    <property type="match status" value="2"/>
</dbReference>
<evidence type="ECO:0000256" key="1">
    <source>
        <dbReference type="ARBA" id="ARBA00004123"/>
    </source>
</evidence>
<comment type="caution">
    <text evidence="9">The sequence shown here is derived from an EMBL/GenBank/DDBJ whole genome shotgun (WGS) entry which is preliminary data.</text>
</comment>
<dbReference type="SMART" id="SM00648">
    <property type="entry name" value="SWAP"/>
    <property type="match status" value="2"/>
</dbReference>
<gene>
    <name evidence="9" type="primary">SF3A1</name>
    <name evidence="9" type="ORF">Ciccas_001112</name>
</gene>
<dbReference type="FunFam" id="1.10.10.790:FF:000001">
    <property type="entry name" value="Splicing factor 3a, subunit 1"/>
    <property type="match status" value="1"/>
</dbReference>
<protein>
    <submittedName>
        <fullName evidence="9">Splicing factor 3a, subunit 1</fullName>
    </submittedName>
</protein>
<evidence type="ECO:0000256" key="6">
    <source>
        <dbReference type="ARBA" id="ARBA00023242"/>
    </source>
</evidence>
<evidence type="ECO:0000256" key="2">
    <source>
        <dbReference type="ARBA" id="ARBA00022664"/>
    </source>
</evidence>
<sequence length="537" mass="61436">MTLMELNEKNTQKIGMIYPPLEVRNIVDKTASFVSRNGPDFESRIRQNEINNPKFNFLVPSDPYHTYYQLKVKEFSEGIESEVPALKIPQNSKLTQDAPKAITEVFVPKEPPKEFEYIYDPPSIAAQDIDIVKLTAQFVARNGRQFLTQLMSREQRNYQFDFLRAQHSMFGYFTKLVEQYTKILIPPKDLVKHLQDELDAPDVFMKNVHYRVDWQRHEERQRKREEEAAEKDRIAYAMIDWHDFVVVESVDFQRNELGTFPAPTTPDEVGARIIARERGNENEALLLVPKSMDAATTGPRRPPPVPGIVPDVDLDEDDGMSDEESKPVPVPQPMAGGDDMELSDEEMDTLPPPPPPPRQPVPEPQFASEMVPPSGVVVVKNYNPKGFKPQADLQQVMMVSPFSGEKIPLDQAPKHVRVGLLDPKWVEQKDREVRLRQEEDQVFATGTSIGSNLKQLAQQRSDIFVSGSEKEAKNRLPTDRLQWDGHAGSKDTLQRMAMRSVTEEQRRQLLQQQIASEQELNRISAHPDEPTTKKPRQ</sequence>
<comment type="subcellular location">
    <subcellularLocation>
        <location evidence="1">Nucleus</location>
    </subcellularLocation>
</comment>
<keyword evidence="6" id="KW-0539">Nucleus</keyword>
<feature type="region of interest" description="Disordered" evidence="7">
    <location>
        <begin position="465"/>
        <end position="490"/>
    </location>
</feature>
<feature type="compositionally biased region" description="Basic and acidic residues" evidence="7">
    <location>
        <begin position="525"/>
        <end position="537"/>
    </location>
</feature>
<evidence type="ECO:0000256" key="3">
    <source>
        <dbReference type="ARBA" id="ARBA00022728"/>
    </source>
</evidence>
<dbReference type="AlphaFoldDB" id="A0ABD2QKX6"/>
<feature type="domain" description="SURP motif" evidence="8">
    <location>
        <begin position="131"/>
        <end position="173"/>
    </location>
</feature>
<dbReference type="PANTHER" id="PTHR15316">
    <property type="entry name" value="SPLICEOSOME ASSOCIATED PROTEIN 114/SWAP SPLICING FACTOR-RELATED"/>
    <property type="match status" value="1"/>
</dbReference>
<reference evidence="9 10" key="1">
    <citation type="submission" date="2024-11" db="EMBL/GenBank/DDBJ databases">
        <title>Adaptive evolution of stress response genes in parasites aligns with host niche diversity.</title>
        <authorList>
            <person name="Hahn C."/>
            <person name="Resl P."/>
        </authorList>
    </citation>
    <scope>NUCLEOTIDE SEQUENCE [LARGE SCALE GENOMIC DNA]</scope>
    <source>
        <strain evidence="9">EGGRZ-B1_66</strain>
        <tissue evidence="9">Body</tissue>
    </source>
</reference>
<keyword evidence="4" id="KW-0677">Repeat</keyword>
<dbReference type="EMBL" id="JBJKFK010000069">
    <property type="protein sequence ID" value="KAL3320198.1"/>
    <property type="molecule type" value="Genomic_DNA"/>
</dbReference>
<evidence type="ECO:0000313" key="10">
    <source>
        <dbReference type="Proteomes" id="UP001626550"/>
    </source>
</evidence>
<name>A0ABD2QKX6_9PLAT</name>
<feature type="compositionally biased region" description="Pro residues" evidence="7">
    <location>
        <begin position="350"/>
        <end position="363"/>
    </location>
</feature>
<dbReference type="InterPro" id="IPR035967">
    <property type="entry name" value="SWAP/Surp_sf"/>
</dbReference>
<dbReference type="PANTHER" id="PTHR15316:SF1">
    <property type="entry name" value="SPLICING FACTOR 3A SUBUNIT 1"/>
    <property type="match status" value="1"/>
</dbReference>
<dbReference type="Proteomes" id="UP001626550">
    <property type="component" value="Unassembled WGS sequence"/>
</dbReference>
<organism evidence="9 10">
    <name type="scientific">Cichlidogyrus casuarinus</name>
    <dbReference type="NCBI Taxonomy" id="1844966"/>
    <lineage>
        <taxon>Eukaryota</taxon>
        <taxon>Metazoa</taxon>
        <taxon>Spiralia</taxon>
        <taxon>Lophotrochozoa</taxon>
        <taxon>Platyhelminthes</taxon>
        <taxon>Monogenea</taxon>
        <taxon>Monopisthocotylea</taxon>
        <taxon>Dactylogyridea</taxon>
        <taxon>Ancyrocephalidae</taxon>
        <taxon>Cichlidogyrus</taxon>
    </lineage>
</organism>
<feature type="region of interest" description="Disordered" evidence="7">
    <location>
        <begin position="515"/>
        <end position="537"/>
    </location>
</feature>
<dbReference type="Gene3D" id="1.10.10.790">
    <property type="entry name" value="Surp module"/>
    <property type="match status" value="2"/>
</dbReference>
<feature type="region of interest" description="Disordered" evidence="7">
    <location>
        <begin position="293"/>
        <end position="369"/>
    </location>
</feature>
<dbReference type="PROSITE" id="PS50128">
    <property type="entry name" value="SURP"/>
    <property type="match status" value="2"/>
</dbReference>
<keyword evidence="2" id="KW-0507">mRNA processing</keyword>
<dbReference type="Pfam" id="PF01805">
    <property type="entry name" value="Surp"/>
    <property type="match status" value="2"/>
</dbReference>
<dbReference type="FunFam" id="1.10.10.790:FF:000002">
    <property type="entry name" value="Splicing factor 3A subunit 1"/>
    <property type="match status" value="1"/>
</dbReference>
<evidence type="ECO:0000259" key="8">
    <source>
        <dbReference type="PROSITE" id="PS50128"/>
    </source>
</evidence>
<feature type="domain" description="SURP motif" evidence="8">
    <location>
        <begin position="26"/>
        <end position="68"/>
    </location>
</feature>
<accession>A0ABD2QKX6</accession>